<organism evidence="1 2">
    <name type="scientific">Allacma fusca</name>
    <dbReference type="NCBI Taxonomy" id="39272"/>
    <lineage>
        <taxon>Eukaryota</taxon>
        <taxon>Metazoa</taxon>
        <taxon>Ecdysozoa</taxon>
        <taxon>Arthropoda</taxon>
        <taxon>Hexapoda</taxon>
        <taxon>Collembola</taxon>
        <taxon>Symphypleona</taxon>
        <taxon>Sminthuridae</taxon>
        <taxon>Allacma</taxon>
    </lineage>
</organism>
<protein>
    <submittedName>
        <fullName evidence="1">Uncharacterized protein</fullName>
    </submittedName>
</protein>
<proteinExistence type="predicted"/>
<feature type="non-terminal residue" evidence="1">
    <location>
        <position position="1"/>
    </location>
</feature>
<sequence length="107" mass="12061">EIEPPEDNWYAVVDRRFGITHNYSGFYEPTEEDMSFINDFMSDCDVKPFDYGWCSLRGHSTMLREGVCLACSNPASTAAVVEEQAAVKQETGSAEEQLDPKNEVLLM</sequence>
<dbReference type="Proteomes" id="UP000708208">
    <property type="component" value="Unassembled WGS sequence"/>
</dbReference>
<gene>
    <name evidence="1" type="ORF">AFUS01_LOCUS21257</name>
</gene>
<accession>A0A8J2NZP3</accession>
<evidence type="ECO:0000313" key="1">
    <source>
        <dbReference type="EMBL" id="CAG7732768.1"/>
    </source>
</evidence>
<dbReference type="AlphaFoldDB" id="A0A8J2NZP3"/>
<name>A0A8J2NZP3_9HEXA</name>
<dbReference type="EMBL" id="CAJVCH010237033">
    <property type="protein sequence ID" value="CAG7732768.1"/>
    <property type="molecule type" value="Genomic_DNA"/>
</dbReference>
<keyword evidence="2" id="KW-1185">Reference proteome</keyword>
<reference evidence="1" key="1">
    <citation type="submission" date="2021-06" db="EMBL/GenBank/DDBJ databases">
        <authorList>
            <person name="Hodson N. C."/>
            <person name="Mongue J. A."/>
            <person name="Jaron S. K."/>
        </authorList>
    </citation>
    <scope>NUCLEOTIDE SEQUENCE</scope>
</reference>
<comment type="caution">
    <text evidence="1">The sequence shown here is derived from an EMBL/GenBank/DDBJ whole genome shotgun (WGS) entry which is preliminary data.</text>
</comment>
<evidence type="ECO:0000313" key="2">
    <source>
        <dbReference type="Proteomes" id="UP000708208"/>
    </source>
</evidence>